<evidence type="ECO:0000313" key="6">
    <source>
        <dbReference type="Proteomes" id="UP000027192"/>
    </source>
</evidence>
<feature type="region of interest" description="Disordered" evidence="2">
    <location>
        <begin position="151"/>
        <end position="241"/>
    </location>
</feature>
<dbReference type="AlphaFoldDB" id="A0A066RU28"/>
<dbReference type="InterPro" id="IPR016047">
    <property type="entry name" value="M23ase_b-sheet_dom"/>
</dbReference>
<dbReference type="PANTHER" id="PTHR21666:SF263">
    <property type="entry name" value="MUREIN HYDROLASE ACTIVATOR NLPD"/>
    <property type="match status" value="1"/>
</dbReference>
<organism evidence="5 6">
    <name type="scientific">Photobacterium galatheae</name>
    <dbReference type="NCBI Taxonomy" id="1654360"/>
    <lineage>
        <taxon>Bacteria</taxon>
        <taxon>Pseudomonadati</taxon>
        <taxon>Pseudomonadota</taxon>
        <taxon>Gammaproteobacteria</taxon>
        <taxon>Vibrionales</taxon>
        <taxon>Vibrionaceae</taxon>
        <taxon>Photobacterium</taxon>
    </lineage>
</organism>
<feature type="compositionally biased region" description="Basic and acidic residues" evidence="2">
    <location>
        <begin position="197"/>
        <end position="215"/>
    </location>
</feature>
<feature type="region of interest" description="Disordered" evidence="2">
    <location>
        <begin position="102"/>
        <end position="124"/>
    </location>
</feature>
<dbReference type="GO" id="GO:0032153">
    <property type="term" value="C:cell division site"/>
    <property type="evidence" value="ECO:0007669"/>
    <property type="project" value="TreeGrafter"/>
</dbReference>
<evidence type="ECO:0000259" key="4">
    <source>
        <dbReference type="PROSITE" id="PS51782"/>
    </source>
</evidence>
<feature type="chain" id="PRO_5001630707" description="LysM domain-containing protein" evidence="3">
    <location>
        <begin position="23"/>
        <end position="361"/>
    </location>
</feature>
<dbReference type="InterPro" id="IPR036779">
    <property type="entry name" value="LysM_dom_sf"/>
</dbReference>
<gene>
    <name evidence="5" type="ORF">EA58_04345</name>
</gene>
<comment type="caution">
    <text evidence="5">The sequence shown here is derived from an EMBL/GenBank/DDBJ whole genome shotgun (WGS) entry which is preliminary data.</text>
</comment>
<dbReference type="GO" id="GO:0009279">
    <property type="term" value="C:cell outer membrane"/>
    <property type="evidence" value="ECO:0007669"/>
    <property type="project" value="TreeGrafter"/>
</dbReference>
<dbReference type="EMBL" id="JMIB01000006">
    <property type="protein sequence ID" value="KDM92611.1"/>
    <property type="molecule type" value="Genomic_DNA"/>
</dbReference>
<evidence type="ECO:0000313" key="5">
    <source>
        <dbReference type="EMBL" id="KDM92611.1"/>
    </source>
</evidence>
<dbReference type="PROSITE" id="PS51257">
    <property type="entry name" value="PROKAR_LIPOPROTEIN"/>
    <property type="match status" value="1"/>
</dbReference>
<keyword evidence="6" id="KW-1185">Reference proteome</keyword>
<dbReference type="InterPro" id="IPR011055">
    <property type="entry name" value="Dup_hybrid_motif"/>
</dbReference>
<evidence type="ECO:0000256" key="3">
    <source>
        <dbReference type="SAM" id="SignalP"/>
    </source>
</evidence>
<feature type="domain" description="LysM" evidence="4">
    <location>
        <begin position="42"/>
        <end position="86"/>
    </location>
</feature>
<proteinExistence type="inferred from homology"/>
<evidence type="ECO:0000256" key="2">
    <source>
        <dbReference type="SAM" id="MobiDB-lite"/>
    </source>
</evidence>
<dbReference type="RefSeq" id="WP_412177934.1">
    <property type="nucleotide sequence ID" value="NZ_JAGSGC010000005.1"/>
</dbReference>
<dbReference type="GO" id="GO:0004222">
    <property type="term" value="F:metalloendopeptidase activity"/>
    <property type="evidence" value="ECO:0007669"/>
    <property type="project" value="TreeGrafter"/>
</dbReference>
<dbReference type="PROSITE" id="PS51782">
    <property type="entry name" value="LYSM"/>
    <property type="match status" value="1"/>
</dbReference>
<keyword evidence="3" id="KW-0732">Signal</keyword>
<feature type="compositionally biased region" description="Low complexity" evidence="2">
    <location>
        <begin position="163"/>
        <end position="191"/>
    </location>
</feature>
<evidence type="ECO:0000256" key="1">
    <source>
        <dbReference type="ARBA" id="ARBA00038420"/>
    </source>
</evidence>
<feature type="signal peptide" evidence="3">
    <location>
        <begin position="1"/>
        <end position="22"/>
    </location>
</feature>
<sequence length="361" mass="38952">MSRKKRRLSVVLTAGLLLSACATYPPPGANYNNTEAGSYRGSFYEVQRGDTLYFIAYLSGRDVNELIAINQLAPPYTIYPGQKLFLWKPKYVPPQFGQKVAVQPSQPIVKKPSSPPKPPKREAVPYQPTVVVGPVVAATAVPATAATSVPAPVIKPPVKSTPARKPVAKPVLKPAAKPTTAPSKSATSTTKIAQKSVKKDVDRPSTKEYSQDSKSNKVVTTQARSKDNSGQTSKSGADKVDSWVWPTKGRVIARFSDKENGNKGIDIAGHRGQDVKATAAGKVVYAGNALRGYGNLVIIKHNDDYLSAYAHNDRVLVREQDTVTAGQKIAAMGSSGTNSVRLHFEIRYKGKSVNPLRYLPD</sequence>
<dbReference type="Proteomes" id="UP000027192">
    <property type="component" value="Unassembled WGS sequence"/>
</dbReference>
<dbReference type="CDD" id="cd12797">
    <property type="entry name" value="M23_peptidase"/>
    <property type="match status" value="1"/>
</dbReference>
<dbReference type="CDD" id="cd00118">
    <property type="entry name" value="LysM"/>
    <property type="match status" value="1"/>
</dbReference>
<dbReference type="Gene3D" id="3.10.350.10">
    <property type="entry name" value="LysM domain"/>
    <property type="match status" value="1"/>
</dbReference>
<reference evidence="5 6" key="1">
    <citation type="submission" date="2014-04" db="EMBL/GenBank/DDBJ databases">
        <title>Draft genome sequence of Photobacterium halotolerans S2753: a solonamide, ngercheumicin and holomycin producer.</title>
        <authorList>
            <person name="Machado H.R."/>
            <person name="Gram L."/>
        </authorList>
    </citation>
    <scope>NUCLEOTIDE SEQUENCE [LARGE SCALE GENOMIC DNA]</scope>
    <source>
        <strain evidence="5 6">S2753</strain>
    </source>
</reference>
<accession>A0A066RU28</accession>
<comment type="similarity">
    <text evidence="1">Belongs to the E.coli NlpD/Haemophilus LppB family.</text>
</comment>
<dbReference type="Pfam" id="PF01551">
    <property type="entry name" value="Peptidase_M23"/>
    <property type="match status" value="1"/>
</dbReference>
<protein>
    <recommendedName>
        <fullName evidence="4">LysM domain-containing protein</fullName>
    </recommendedName>
</protein>
<dbReference type="Pfam" id="PF01476">
    <property type="entry name" value="LysM"/>
    <property type="match status" value="1"/>
</dbReference>
<dbReference type="InterPro" id="IPR050570">
    <property type="entry name" value="Cell_wall_metabolism_enzyme"/>
</dbReference>
<dbReference type="PANTHER" id="PTHR21666">
    <property type="entry name" value="PEPTIDASE-RELATED"/>
    <property type="match status" value="1"/>
</dbReference>
<dbReference type="InterPro" id="IPR018392">
    <property type="entry name" value="LysM"/>
</dbReference>
<dbReference type="SMART" id="SM00257">
    <property type="entry name" value="LysM"/>
    <property type="match status" value="1"/>
</dbReference>
<name>A0A066RU28_9GAMM</name>
<dbReference type="SUPFAM" id="SSF54106">
    <property type="entry name" value="LysM domain"/>
    <property type="match status" value="1"/>
</dbReference>
<dbReference type="SUPFAM" id="SSF51261">
    <property type="entry name" value="Duplicated hybrid motif"/>
    <property type="match status" value="1"/>
</dbReference>
<dbReference type="Gene3D" id="2.70.70.10">
    <property type="entry name" value="Glucose Permease (Domain IIA)"/>
    <property type="match status" value="1"/>
</dbReference>
<feature type="compositionally biased region" description="Polar residues" evidence="2">
    <location>
        <begin position="216"/>
        <end position="235"/>
    </location>
</feature>
<dbReference type="STRING" id="1654360.EA58_04345"/>